<accession>A0A2M4CAD3</accession>
<feature type="signal peptide" evidence="1">
    <location>
        <begin position="1"/>
        <end position="22"/>
    </location>
</feature>
<sequence>MMIASPCMAVALWLSLGSLSLSLSLDPRLATEASIGGLLAFGCSVDPAKSRSRSSRGGERRCWLIPLPYGCSNTHTQTHIQPGRHTH</sequence>
<keyword evidence="1" id="KW-0732">Signal</keyword>
<name>A0A2M4CAD3_9DIPT</name>
<organism evidence="2">
    <name type="scientific">Anopheles marajoara</name>
    <dbReference type="NCBI Taxonomy" id="58244"/>
    <lineage>
        <taxon>Eukaryota</taxon>
        <taxon>Metazoa</taxon>
        <taxon>Ecdysozoa</taxon>
        <taxon>Arthropoda</taxon>
        <taxon>Hexapoda</taxon>
        <taxon>Insecta</taxon>
        <taxon>Pterygota</taxon>
        <taxon>Neoptera</taxon>
        <taxon>Endopterygota</taxon>
        <taxon>Diptera</taxon>
        <taxon>Nematocera</taxon>
        <taxon>Culicoidea</taxon>
        <taxon>Culicidae</taxon>
        <taxon>Anophelinae</taxon>
        <taxon>Anopheles</taxon>
    </lineage>
</organism>
<protein>
    <submittedName>
        <fullName evidence="2">Putative secreted protein</fullName>
    </submittedName>
</protein>
<dbReference type="EMBL" id="GGFJ01013133">
    <property type="protein sequence ID" value="MBW62274.1"/>
    <property type="molecule type" value="Transcribed_RNA"/>
</dbReference>
<evidence type="ECO:0000313" key="2">
    <source>
        <dbReference type="EMBL" id="MBW62274.1"/>
    </source>
</evidence>
<feature type="chain" id="PRO_5014682422" evidence="1">
    <location>
        <begin position="23"/>
        <end position="87"/>
    </location>
</feature>
<evidence type="ECO:0000256" key="1">
    <source>
        <dbReference type="SAM" id="SignalP"/>
    </source>
</evidence>
<dbReference type="AlphaFoldDB" id="A0A2M4CAD3"/>
<proteinExistence type="predicted"/>
<reference evidence="2" key="1">
    <citation type="submission" date="2018-01" db="EMBL/GenBank/DDBJ databases">
        <title>An insight into the sialome of Amazonian anophelines.</title>
        <authorList>
            <person name="Ribeiro J.M."/>
            <person name="Scarpassa V."/>
            <person name="Calvo E."/>
        </authorList>
    </citation>
    <scope>NUCLEOTIDE SEQUENCE</scope>
    <source>
        <tissue evidence="2">Salivary glands</tissue>
    </source>
</reference>